<dbReference type="InterPro" id="IPR015943">
    <property type="entry name" value="WD40/YVTN_repeat-like_dom_sf"/>
</dbReference>
<feature type="domain" description="RSE1/DDB1/CPSF1 second beta-propeller" evidence="1">
    <location>
        <begin position="7"/>
        <end position="92"/>
    </location>
</feature>
<keyword evidence="3" id="KW-1185">Reference proteome</keyword>
<evidence type="ECO:0000259" key="1">
    <source>
        <dbReference type="Pfam" id="PF23726"/>
    </source>
</evidence>
<sequence>MPGDMLPRSIMMTKLENTIYLMVALGDGTLYYYRVDRENGALLEMKKATVGTQPPSLNRFYTRGQMHVFVCSDRPAVIFSSNGKLVFSNVNLRIVTH</sequence>
<name>A0A2G9T636_TELCI</name>
<dbReference type="PANTHER" id="PTHR10644">
    <property type="entry name" value="DNA REPAIR/RNA PROCESSING CPSF FAMILY"/>
    <property type="match status" value="1"/>
</dbReference>
<feature type="non-terminal residue" evidence="2">
    <location>
        <position position="97"/>
    </location>
</feature>
<accession>A0A2G9T636</accession>
<dbReference type="UniPathway" id="UPA00143"/>
<dbReference type="Gene3D" id="2.130.10.10">
    <property type="entry name" value="YVTN repeat-like/Quinoprotein amine dehydrogenase"/>
    <property type="match status" value="1"/>
</dbReference>
<organism evidence="2 3">
    <name type="scientific">Teladorsagia circumcincta</name>
    <name type="common">Brown stomach worm</name>
    <name type="synonym">Ostertagia circumcincta</name>
    <dbReference type="NCBI Taxonomy" id="45464"/>
    <lineage>
        <taxon>Eukaryota</taxon>
        <taxon>Metazoa</taxon>
        <taxon>Ecdysozoa</taxon>
        <taxon>Nematoda</taxon>
        <taxon>Chromadorea</taxon>
        <taxon>Rhabditida</taxon>
        <taxon>Rhabditina</taxon>
        <taxon>Rhabditomorpha</taxon>
        <taxon>Strongyloidea</taxon>
        <taxon>Trichostrongylidae</taxon>
        <taxon>Teladorsagia</taxon>
    </lineage>
</organism>
<dbReference type="Pfam" id="PF23726">
    <property type="entry name" value="Beta-prop_RSE1_2nd"/>
    <property type="match status" value="1"/>
</dbReference>
<reference evidence="2 3" key="1">
    <citation type="submission" date="2015-09" db="EMBL/GenBank/DDBJ databases">
        <title>Draft genome of the parasitic nematode Teladorsagia circumcincta isolate WARC Sus (inbred).</title>
        <authorList>
            <person name="Mitreva M."/>
        </authorList>
    </citation>
    <scope>NUCLEOTIDE SEQUENCE [LARGE SCALE GENOMIC DNA]</scope>
    <source>
        <strain evidence="2 3">S</strain>
    </source>
</reference>
<dbReference type="InterPro" id="IPR050358">
    <property type="entry name" value="RSE1/DDB1/CFT1"/>
</dbReference>
<evidence type="ECO:0000313" key="2">
    <source>
        <dbReference type="EMBL" id="PIO53416.1"/>
    </source>
</evidence>
<dbReference type="GO" id="GO:0016567">
    <property type="term" value="P:protein ubiquitination"/>
    <property type="evidence" value="ECO:0007669"/>
    <property type="project" value="UniProtKB-UniPathway"/>
</dbReference>
<dbReference type="InterPro" id="IPR058543">
    <property type="entry name" value="Beta-prop_RSE1/DDB1/CPSF1_2nd"/>
</dbReference>
<evidence type="ECO:0000313" key="3">
    <source>
        <dbReference type="Proteomes" id="UP000230423"/>
    </source>
</evidence>
<dbReference type="OrthoDB" id="433457at2759"/>
<gene>
    <name evidence="2" type="ORF">TELCIR_25249</name>
</gene>
<dbReference type="EMBL" id="KZ413293">
    <property type="protein sequence ID" value="PIO53416.1"/>
    <property type="molecule type" value="Genomic_DNA"/>
</dbReference>
<protein>
    <recommendedName>
        <fullName evidence="1">RSE1/DDB1/CPSF1 second beta-propeller domain-containing protein</fullName>
    </recommendedName>
</protein>
<dbReference type="AlphaFoldDB" id="A0A2G9T636"/>
<dbReference type="Proteomes" id="UP000230423">
    <property type="component" value="Unassembled WGS sequence"/>
</dbReference>
<proteinExistence type="predicted"/>